<keyword evidence="2" id="KW-0813">Transport</keyword>
<feature type="transmembrane region" description="Helical" evidence="6">
    <location>
        <begin position="412"/>
        <end position="432"/>
    </location>
</feature>
<evidence type="ECO:0000256" key="4">
    <source>
        <dbReference type="ARBA" id="ARBA00022989"/>
    </source>
</evidence>
<feature type="transmembrane region" description="Helical" evidence="6">
    <location>
        <begin position="320"/>
        <end position="337"/>
    </location>
</feature>
<accession>A0ABS8PIP1</accession>
<dbReference type="RefSeq" id="WP_230740101.1">
    <property type="nucleotide sequence ID" value="NZ_JAJNDB010000009.1"/>
</dbReference>
<dbReference type="InterPro" id="IPR036259">
    <property type="entry name" value="MFS_trans_sf"/>
</dbReference>
<feature type="transmembrane region" description="Helical" evidence="6">
    <location>
        <begin position="178"/>
        <end position="196"/>
    </location>
</feature>
<feature type="transmembrane region" description="Helical" evidence="6">
    <location>
        <begin position="372"/>
        <end position="391"/>
    </location>
</feature>
<feature type="transmembrane region" description="Helical" evidence="6">
    <location>
        <begin position="241"/>
        <end position="259"/>
    </location>
</feature>
<dbReference type="Gene3D" id="1.20.1250.20">
    <property type="entry name" value="MFS general substrate transporter like domains"/>
    <property type="match status" value="1"/>
</dbReference>
<evidence type="ECO:0000256" key="1">
    <source>
        <dbReference type="ARBA" id="ARBA00004651"/>
    </source>
</evidence>
<sequence length="470" mass="49033">MRALRRSRPDDEAAEAFDRRLILPMILGAILNPINSTMLAVALIPIGVAFSAPASETAWLVTGLYLATAVGQPVVGRLIDLYGPRRLYLVGSVLIGVGGVLGTLAPALGVLVVARVLIGFGTCAGYPAAMHLIRSEAQRTGRDSPQTILTILAVSTQTVAVIGPTLGGLLIAVGGWHATFAVNAPLALACLALGAWRLPREPLADRSTRTGLASRIDLAGIALFTVALVALLLFLVHPESWLWFLPVIAVLAAAGLVWWELRASSPFLDLRLLGGNGPLLATYARSLLTAVSSYSLLYGFTQWLEEGSPDDGGLGLDPSLAGLVLLPVFGTGILVSTLTGRRPEIRGKLLVGAVTQVVVAGLLLTLGPSSAVWVVVVVALVAGVPQGLNNLANQNAVYHQATPERIGSSAGLLRTFYYLGAIVASTAGGVFLSPRADTPGLHHLAWFMMGAAVLFVVVTLADRSLGAPRT</sequence>
<dbReference type="Proteomes" id="UP001199469">
    <property type="component" value="Unassembled WGS sequence"/>
</dbReference>
<evidence type="ECO:0000256" key="2">
    <source>
        <dbReference type="ARBA" id="ARBA00022448"/>
    </source>
</evidence>
<keyword evidence="4 6" id="KW-1133">Transmembrane helix</keyword>
<reference evidence="8 9" key="1">
    <citation type="submission" date="2021-11" db="EMBL/GenBank/DDBJ databases">
        <title>Draft genome sequence of Actinomycetospora sp. SF1 isolated from the rhizosphere soil.</title>
        <authorList>
            <person name="Duangmal K."/>
            <person name="Chantavorakit T."/>
        </authorList>
    </citation>
    <scope>NUCLEOTIDE SEQUENCE [LARGE SCALE GENOMIC DNA]</scope>
    <source>
        <strain evidence="8 9">TBRC 5722</strain>
    </source>
</reference>
<evidence type="ECO:0000313" key="8">
    <source>
        <dbReference type="EMBL" id="MCD2197797.1"/>
    </source>
</evidence>
<feature type="transmembrane region" description="Helical" evidence="6">
    <location>
        <begin position="216"/>
        <end position="235"/>
    </location>
</feature>
<organism evidence="8 9">
    <name type="scientific">Actinomycetospora endophytica</name>
    <dbReference type="NCBI Taxonomy" id="2291215"/>
    <lineage>
        <taxon>Bacteria</taxon>
        <taxon>Bacillati</taxon>
        <taxon>Actinomycetota</taxon>
        <taxon>Actinomycetes</taxon>
        <taxon>Pseudonocardiales</taxon>
        <taxon>Pseudonocardiaceae</taxon>
        <taxon>Actinomycetospora</taxon>
    </lineage>
</organism>
<dbReference type="PROSITE" id="PS50850">
    <property type="entry name" value="MFS"/>
    <property type="match status" value="1"/>
</dbReference>
<protein>
    <submittedName>
        <fullName evidence="8">MFS transporter</fullName>
    </submittedName>
</protein>
<feature type="transmembrane region" description="Helical" evidence="6">
    <location>
        <begin position="149"/>
        <end position="172"/>
    </location>
</feature>
<dbReference type="InterPro" id="IPR020846">
    <property type="entry name" value="MFS_dom"/>
</dbReference>
<evidence type="ECO:0000256" key="6">
    <source>
        <dbReference type="SAM" id="Phobius"/>
    </source>
</evidence>
<feature type="transmembrane region" description="Helical" evidence="6">
    <location>
        <begin position="111"/>
        <end position="129"/>
    </location>
</feature>
<evidence type="ECO:0000256" key="3">
    <source>
        <dbReference type="ARBA" id="ARBA00022692"/>
    </source>
</evidence>
<dbReference type="Pfam" id="PF07690">
    <property type="entry name" value="MFS_1"/>
    <property type="match status" value="1"/>
</dbReference>
<proteinExistence type="predicted"/>
<feature type="transmembrane region" description="Helical" evidence="6">
    <location>
        <begin position="349"/>
        <end position="366"/>
    </location>
</feature>
<keyword evidence="5 6" id="KW-0472">Membrane</keyword>
<keyword evidence="3 6" id="KW-0812">Transmembrane</keyword>
<dbReference type="SUPFAM" id="SSF103473">
    <property type="entry name" value="MFS general substrate transporter"/>
    <property type="match status" value="1"/>
</dbReference>
<feature type="domain" description="Major facilitator superfamily (MFS) profile" evidence="7">
    <location>
        <begin position="21"/>
        <end position="469"/>
    </location>
</feature>
<name>A0ABS8PIP1_9PSEU</name>
<dbReference type="InterPro" id="IPR011701">
    <property type="entry name" value="MFS"/>
</dbReference>
<feature type="transmembrane region" description="Helical" evidence="6">
    <location>
        <begin position="280"/>
        <end position="300"/>
    </location>
</feature>
<evidence type="ECO:0000313" key="9">
    <source>
        <dbReference type="Proteomes" id="UP001199469"/>
    </source>
</evidence>
<dbReference type="PANTHER" id="PTHR42718:SF9">
    <property type="entry name" value="MAJOR FACILITATOR SUPERFAMILY MULTIDRUG TRANSPORTER MFSC"/>
    <property type="match status" value="1"/>
</dbReference>
<dbReference type="EMBL" id="JAJNDB010000009">
    <property type="protein sequence ID" value="MCD2197797.1"/>
    <property type="molecule type" value="Genomic_DNA"/>
</dbReference>
<gene>
    <name evidence="8" type="ORF">LQ327_30940</name>
</gene>
<dbReference type="PANTHER" id="PTHR42718">
    <property type="entry name" value="MAJOR FACILITATOR SUPERFAMILY MULTIDRUG TRANSPORTER MFSC"/>
    <property type="match status" value="1"/>
</dbReference>
<comment type="caution">
    <text evidence="8">The sequence shown here is derived from an EMBL/GenBank/DDBJ whole genome shotgun (WGS) entry which is preliminary data.</text>
</comment>
<feature type="transmembrane region" description="Helical" evidence="6">
    <location>
        <begin position="87"/>
        <end position="105"/>
    </location>
</feature>
<feature type="transmembrane region" description="Helical" evidence="6">
    <location>
        <begin position="58"/>
        <end position="75"/>
    </location>
</feature>
<evidence type="ECO:0000256" key="5">
    <source>
        <dbReference type="ARBA" id="ARBA00023136"/>
    </source>
</evidence>
<evidence type="ECO:0000259" key="7">
    <source>
        <dbReference type="PROSITE" id="PS50850"/>
    </source>
</evidence>
<feature type="transmembrane region" description="Helical" evidence="6">
    <location>
        <begin position="444"/>
        <end position="461"/>
    </location>
</feature>
<feature type="transmembrane region" description="Helical" evidence="6">
    <location>
        <begin position="21"/>
        <end position="46"/>
    </location>
</feature>
<comment type="subcellular location">
    <subcellularLocation>
        <location evidence="1">Cell membrane</location>
        <topology evidence="1">Multi-pass membrane protein</topology>
    </subcellularLocation>
</comment>
<keyword evidence="9" id="KW-1185">Reference proteome</keyword>
<dbReference type="Gene3D" id="1.20.1720.10">
    <property type="entry name" value="Multidrug resistance protein D"/>
    <property type="match status" value="1"/>
</dbReference>